<protein>
    <recommendedName>
        <fullName evidence="4">Enoyl-CoA hydratase</fullName>
    </recommendedName>
</protein>
<evidence type="ECO:0008006" key="4">
    <source>
        <dbReference type="Google" id="ProtNLM"/>
    </source>
</evidence>
<dbReference type="InterPro" id="IPR029045">
    <property type="entry name" value="ClpP/crotonase-like_dom_sf"/>
</dbReference>
<dbReference type="InterPro" id="IPR001753">
    <property type="entry name" value="Enoyl-CoA_hydra/iso"/>
</dbReference>
<dbReference type="PANTHER" id="PTHR11941">
    <property type="entry name" value="ENOYL-COA HYDRATASE-RELATED"/>
    <property type="match status" value="1"/>
</dbReference>
<dbReference type="NCBIfam" id="NF004858">
    <property type="entry name" value="PRK06213.1"/>
    <property type="match status" value="1"/>
</dbReference>
<comment type="similarity">
    <text evidence="1">Belongs to the enoyl-CoA hydratase/isomerase family.</text>
</comment>
<dbReference type="CDD" id="cd06558">
    <property type="entry name" value="crotonase-like"/>
    <property type="match status" value="1"/>
</dbReference>
<reference evidence="2 3" key="1">
    <citation type="submission" date="2017-01" db="EMBL/GenBank/DDBJ databases">
        <title>Draft genome sequence of Pseudomonas pachastrellae type strain CCUG 46540T from a deep sea.</title>
        <authorList>
            <person name="Gomila M."/>
            <person name="Mulet M."/>
            <person name="Lalucat J."/>
            <person name="Garcia-Valdes E."/>
        </authorList>
    </citation>
    <scope>NUCLEOTIDE SEQUENCE [LARGE SCALE GENOMIC DNA]</scope>
    <source>
        <strain evidence="2 3">CCUG 46540</strain>
    </source>
</reference>
<evidence type="ECO:0000313" key="3">
    <source>
        <dbReference type="Proteomes" id="UP000242847"/>
    </source>
</evidence>
<evidence type="ECO:0000256" key="1">
    <source>
        <dbReference type="ARBA" id="ARBA00005254"/>
    </source>
</evidence>
<dbReference type="SUPFAM" id="SSF52096">
    <property type="entry name" value="ClpP/crotonase"/>
    <property type="match status" value="1"/>
</dbReference>
<keyword evidence="3" id="KW-1185">Reference proteome</keyword>
<dbReference type="STRING" id="254161.SAMN05216256_10846"/>
<dbReference type="Pfam" id="PF00378">
    <property type="entry name" value="ECH_1"/>
    <property type="match status" value="1"/>
</dbReference>
<evidence type="ECO:0000313" key="2">
    <source>
        <dbReference type="EMBL" id="ONM45667.1"/>
    </source>
</evidence>
<dbReference type="OrthoDB" id="8640486at2"/>
<accession>A0A1S8DMR9</accession>
<dbReference type="RefSeq" id="WP_083723999.1">
    <property type="nucleotide sequence ID" value="NZ_FOUD01000008.1"/>
</dbReference>
<dbReference type="Proteomes" id="UP000242847">
    <property type="component" value="Unassembled WGS sequence"/>
</dbReference>
<sequence length="222" mass="23599">MSAPLQFSLQGGVAEILLDDGKVNALSENMLEQLLAAIAKAAETDAALLISGRPGIFSGGYDRKLIDAGGPACDAMRAAGDRLTLALLDYPAPLVIAATGHAMAKAAFMLLLADYRLGAEGDYRVSLNEVAIGMTMPDGAVLQARARLSPQWLNRCVLQAEVFASAGALEAGFFDELQPAEQLLERARAKTRQLAGLDRRAYRETRALLNAPLREAFTALQG</sequence>
<dbReference type="GO" id="GO:0006635">
    <property type="term" value="P:fatty acid beta-oxidation"/>
    <property type="evidence" value="ECO:0007669"/>
    <property type="project" value="TreeGrafter"/>
</dbReference>
<comment type="caution">
    <text evidence="2">The sequence shown here is derived from an EMBL/GenBank/DDBJ whole genome shotgun (WGS) entry which is preliminary data.</text>
</comment>
<gene>
    <name evidence="2" type="ORF">BXT89_01590</name>
</gene>
<name>A0A1S8DMR9_9GAMM</name>
<dbReference type="AlphaFoldDB" id="A0A1S8DMR9"/>
<dbReference type="GO" id="GO:0003824">
    <property type="term" value="F:catalytic activity"/>
    <property type="evidence" value="ECO:0007669"/>
    <property type="project" value="UniProtKB-ARBA"/>
</dbReference>
<dbReference type="PANTHER" id="PTHR11941:SF54">
    <property type="entry name" value="ENOYL-COA HYDRATASE, MITOCHONDRIAL"/>
    <property type="match status" value="1"/>
</dbReference>
<dbReference type="EMBL" id="MUBC01000002">
    <property type="protein sequence ID" value="ONM45667.1"/>
    <property type="molecule type" value="Genomic_DNA"/>
</dbReference>
<dbReference type="Gene3D" id="3.90.226.10">
    <property type="entry name" value="2-enoyl-CoA Hydratase, Chain A, domain 1"/>
    <property type="match status" value="1"/>
</dbReference>
<organism evidence="2 3">
    <name type="scientific">Halopseudomonas pachastrellae</name>
    <dbReference type="NCBI Taxonomy" id="254161"/>
    <lineage>
        <taxon>Bacteria</taxon>
        <taxon>Pseudomonadati</taxon>
        <taxon>Pseudomonadota</taxon>
        <taxon>Gammaproteobacteria</taxon>
        <taxon>Pseudomonadales</taxon>
        <taxon>Pseudomonadaceae</taxon>
        <taxon>Halopseudomonas</taxon>
    </lineage>
</organism>
<proteinExistence type="inferred from homology"/>